<dbReference type="Proteomes" id="UP000510934">
    <property type="component" value="Chromosome"/>
</dbReference>
<evidence type="ECO:0000313" key="2">
    <source>
        <dbReference type="EMBL" id="QLJ16405.1"/>
    </source>
</evidence>
<dbReference type="EMBL" id="CP059052">
    <property type="protein sequence ID" value="QLJ16405.1"/>
    <property type="molecule type" value="Genomic_DNA"/>
</dbReference>
<protein>
    <submittedName>
        <fullName evidence="2">Uncharacterized protein</fullName>
    </submittedName>
</protein>
<gene>
    <name evidence="2" type="ORF">H0H12_10985</name>
</gene>
<organism evidence="2 3">
    <name type="scientific">Pseudomonas putida</name>
    <name type="common">Arthrobacter siderocapsulatus</name>
    <dbReference type="NCBI Taxonomy" id="303"/>
    <lineage>
        <taxon>Bacteria</taxon>
        <taxon>Pseudomonadati</taxon>
        <taxon>Pseudomonadota</taxon>
        <taxon>Gammaproteobacteria</taxon>
        <taxon>Pseudomonadales</taxon>
        <taxon>Pseudomonadaceae</taxon>
        <taxon>Pseudomonas</taxon>
    </lineage>
</organism>
<sequence length="180" mass="19041">MSNENATPAVNPSEDAVVPSPAANTPVELDANRKGLQAYLVPGASDWAPLNEEAYTVLKGVPPPDPARIVSNRTALSDMLAAALQVPNLGFLAGSGTSLGAPGGSSMWDLWTRSMCTPGSGDLTEAAAHVMDEVRYKETINPNIEHFLSQCDAYLAFNKDTTVEGFVSEVSLLRKLSIIP</sequence>
<accession>A0A7D5W0P6</accession>
<name>A0A7D5W0P6_PSEPU</name>
<proteinExistence type="predicted"/>
<dbReference type="RefSeq" id="WP_180689732.1">
    <property type="nucleotide sequence ID" value="NZ_CP059052.1"/>
</dbReference>
<evidence type="ECO:0000313" key="3">
    <source>
        <dbReference type="Proteomes" id="UP000510934"/>
    </source>
</evidence>
<reference evidence="2 3" key="1">
    <citation type="journal article" date="2009" name="Mikrobiologiia">
        <title>[Phenanthren biodegradation and interaction of Pseudomonas putida BS3701 and Burkholderia sp.BS3702 in plant rhizosphere].</title>
        <authorList>
            <person name="Ovchinnikova A.A."/>
            <person name="Vetrova A.A."/>
            <person name="Filonov A.E."/>
            <person name="Boronin A.M."/>
        </authorList>
    </citation>
    <scope>NUCLEOTIDE SEQUENCE [LARGE SCALE GENOMIC DNA]</scope>
    <source>
        <strain evidence="2 3">BS3701</strain>
    </source>
</reference>
<feature type="region of interest" description="Disordered" evidence="1">
    <location>
        <begin position="1"/>
        <end position="26"/>
    </location>
</feature>
<dbReference type="AlphaFoldDB" id="A0A7D5W0P6"/>
<evidence type="ECO:0000256" key="1">
    <source>
        <dbReference type="SAM" id="MobiDB-lite"/>
    </source>
</evidence>
<feature type="compositionally biased region" description="Polar residues" evidence="1">
    <location>
        <begin position="1"/>
        <end position="10"/>
    </location>
</feature>